<dbReference type="Pfam" id="PF02739">
    <property type="entry name" value="5_3_exonuc_N"/>
    <property type="match status" value="1"/>
</dbReference>
<keyword evidence="8" id="KW-1185">Reference proteome</keyword>
<keyword evidence="1" id="KW-0540">Nuclease</keyword>
<dbReference type="CDD" id="cd09898">
    <property type="entry name" value="H3TH_53EXO"/>
    <property type="match status" value="1"/>
</dbReference>
<reference evidence="7 8" key="1">
    <citation type="submission" date="2013-08" db="EMBL/GenBank/DDBJ databases">
        <authorList>
            <person name="Weinstock G."/>
            <person name="Sodergren E."/>
            <person name="Wylie T."/>
            <person name="Fulton L."/>
            <person name="Fulton R."/>
            <person name="Fronick C."/>
            <person name="O'Laughlin M."/>
            <person name="Godfrey J."/>
            <person name="Miner T."/>
            <person name="Herter B."/>
            <person name="Appelbaum E."/>
            <person name="Cordes M."/>
            <person name="Lek S."/>
            <person name="Wollam A."/>
            <person name="Pepin K.H."/>
            <person name="Palsikar V.B."/>
            <person name="Mitreva M."/>
            <person name="Wilson R.K."/>
        </authorList>
    </citation>
    <scope>NUCLEOTIDE SEQUENCE [LARGE SCALE GENOMIC DNA]</scope>
    <source>
        <strain evidence="7 8">ATCC 12856</strain>
    </source>
</reference>
<dbReference type="EMBL" id="AWSJ01000305">
    <property type="protein sequence ID" value="ERI06873.1"/>
    <property type="molecule type" value="Genomic_DNA"/>
</dbReference>
<dbReference type="PATRIC" id="fig|649747.3.peg.4493"/>
<dbReference type="Gene3D" id="1.10.150.20">
    <property type="entry name" value="5' to 3' exonuclease, C-terminal subdomain"/>
    <property type="match status" value="1"/>
</dbReference>
<dbReference type="AlphaFoldDB" id="U1WXA3"/>
<proteinExistence type="predicted"/>
<dbReference type="GO" id="GO:0008409">
    <property type="term" value="F:5'-3' exonuclease activity"/>
    <property type="evidence" value="ECO:0007669"/>
    <property type="project" value="InterPro"/>
</dbReference>
<dbReference type="CDD" id="cd09859">
    <property type="entry name" value="PIN_53EXO"/>
    <property type="match status" value="1"/>
</dbReference>
<evidence type="ECO:0000313" key="8">
    <source>
        <dbReference type="Proteomes" id="UP000016511"/>
    </source>
</evidence>
<gene>
    <name evidence="7" type="ORF">HMPREF0083_04995</name>
</gene>
<keyword evidence="2" id="KW-0378">Hydrolase</keyword>
<dbReference type="InterPro" id="IPR036279">
    <property type="entry name" value="5-3_exonuclease_C_sf"/>
</dbReference>
<evidence type="ECO:0000259" key="6">
    <source>
        <dbReference type="SMART" id="SM00475"/>
    </source>
</evidence>
<dbReference type="GO" id="GO:0017108">
    <property type="term" value="F:5'-flap endonuclease activity"/>
    <property type="evidence" value="ECO:0007669"/>
    <property type="project" value="InterPro"/>
</dbReference>
<evidence type="ECO:0000256" key="4">
    <source>
        <dbReference type="ARBA" id="ARBA00049957"/>
    </source>
</evidence>
<dbReference type="eggNOG" id="COG0258">
    <property type="taxonomic scope" value="Bacteria"/>
</dbReference>
<accession>U1WXA3</accession>
<protein>
    <recommendedName>
        <fullName evidence="5">5'-3' exonuclease</fullName>
    </recommendedName>
</protein>
<dbReference type="PANTHER" id="PTHR42646:SF2">
    <property type="entry name" value="5'-3' EXONUCLEASE FAMILY PROTEIN"/>
    <property type="match status" value="1"/>
</dbReference>
<sequence length="299" mass="33759">MEEMTLQPHKIMLVDGMSLLFRGYYALVNRGPMYAKNGYPTNAIYGFMQYFFDAIGTFAPTHIICCWDMGAKTFRNEKFPDYKANRGEAPDDLLPQFELVKEMVEALGVRNIGVPGYEADDVIGSLSRTFAKEAQIIILTGDHDALQLIEENVHVAIMKKGLSNYKVYTLDVLHAEKGLSPIQMIDVKGLMGDASDNYPGVKGIGEKTAIKLITEYETIENLLANVDKLTPALRKKITENIDMLHLSRELATIACDVQHEMTLDGCAWCIDMEHAHQKFAEYEIHRLLNRLVEYTDTAR</sequence>
<dbReference type="Proteomes" id="UP000016511">
    <property type="component" value="Unassembled WGS sequence"/>
</dbReference>
<keyword evidence="7" id="KW-0269">Exonuclease</keyword>
<dbReference type="Pfam" id="PF01367">
    <property type="entry name" value="5_3_exonuc"/>
    <property type="match status" value="1"/>
</dbReference>
<dbReference type="Gene3D" id="3.40.50.1010">
    <property type="entry name" value="5'-nuclease"/>
    <property type="match status" value="1"/>
</dbReference>
<name>U1WXA3_ANEAE</name>
<dbReference type="GO" id="GO:0003677">
    <property type="term" value="F:DNA binding"/>
    <property type="evidence" value="ECO:0007669"/>
    <property type="project" value="UniProtKB-KW"/>
</dbReference>
<dbReference type="InterPro" id="IPR002421">
    <property type="entry name" value="5-3_exonuclease"/>
</dbReference>
<dbReference type="InterPro" id="IPR020045">
    <property type="entry name" value="DNA_polI_H3TH"/>
</dbReference>
<dbReference type="STRING" id="649747.HMPREF0083_04995"/>
<dbReference type="SMART" id="SM00279">
    <property type="entry name" value="HhH2"/>
    <property type="match status" value="1"/>
</dbReference>
<dbReference type="InterPro" id="IPR008918">
    <property type="entry name" value="HhH2"/>
</dbReference>
<evidence type="ECO:0000256" key="3">
    <source>
        <dbReference type="ARBA" id="ARBA00023125"/>
    </source>
</evidence>
<dbReference type="InterPro" id="IPR038969">
    <property type="entry name" value="FEN"/>
</dbReference>
<evidence type="ECO:0000256" key="2">
    <source>
        <dbReference type="ARBA" id="ARBA00022801"/>
    </source>
</evidence>
<dbReference type="InterPro" id="IPR020046">
    <property type="entry name" value="5-3_exonucl_a-hlix_arch_N"/>
</dbReference>
<dbReference type="GO" id="GO:0033567">
    <property type="term" value="P:DNA replication, Okazaki fragment processing"/>
    <property type="evidence" value="ECO:0007669"/>
    <property type="project" value="InterPro"/>
</dbReference>
<dbReference type="PANTHER" id="PTHR42646">
    <property type="entry name" value="FLAP ENDONUCLEASE XNI"/>
    <property type="match status" value="1"/>
</dbReference>
<keyword evidence="3" id="KW-0238">DNA-binding</keyword>
<comment type="caution">
    <text evidence="7">The sequence shown here is derived from an EMBL/GenBank/DDBJ whole genome shotgun (WGS) entry which is preliminary data.</text>
</comment>
<evidence type="ECO:0000313" key="7">
    <source>
        <dbReference type="EMBL" id="ERI06873.1"/>
    </source>
</evidence>
<dbReference type="SUPFAM" id="SSF47807">
    <property type="entry name" value="5' to 3' exonuclease, C-terminal subdomain"/>
    <property type="match status" value="1"/>
</dbReference>
<evidence type="ECO:0000256" key="5">
    <source>
        <dbReference type="ARBA" id="ARBA00050026"/>
    </source>
</evidence>
<comment type="function">
    <text evidence="4">5'-3' exonuclease acting preferentially on double-stranded DNA.</text>
</comment>
<dbReference type="SMART" id="SM00475">
    <property type="entry name" value="53EXOc"/>
    <property type="match status" value="1"/>
</dbReference>
<evidence type="ECO:0000256" key="1">
    <source>
        <dbReference type="ARBA" id="ARBA00022722"/>
    </source>
</evidence>
<feature type="domain" description="5'-3' exonuclease" evidence="6">
    <location>
        <begin position="9"/>
        <end position="269"/>
    </location>
</feature>
<dbReference type="HOGENOM" id="CLU_004675_1_5_9"/>
<organism evidence="7 8">
    <name type="scientific">Aneurinibacillus aneurinilyticus ATCC 12856</name>
    <dbReference type="NCBI Taxonomy" id="649747"/>
    <lineage>
        <taxon>Bacteria</taxon>
        <taxon>Bacillati</taxon>
        <taxon>Bacillota</taxon>
        <taxon>Bacilli</taxon>
        <taxon>Bacillales</taxon>
        <taxon>Paenibacillaceae</taxon>
        <taxon>Aneurinibacillus group</taxon>
        <taxon>Aneurinibacillus</taxon>
    </lineage>
</organism>
<dbReference type="SUPFAM" id="SSF88723">
    <property type="entry name" value="PIN domain-like"/>
    <property type="match status" value="1"/>
</dbReference>
<dbReference type="FunFam" id="1.10.150.20:FF:000003">
    <property type="entry name" value="DNA polymerase I"/>
    <property type="match status" value="1"/>
</dbReference>
<dbReference type="InterPro" id="IPR029060">
    <property type="entry name" value="PIN-like_dom_sf"/>
</dbReference>